<organism evidence="2 3">
    <name type="scientific">Rotaria magnacalcarata</name>
    <dbReference type="NCBI Taxonomy" id="392030"/>
    <lineage>
        <taxon>Eukaryota</taxon>
        <taxon>Metazoa</taxon>
        <taxon>Spiralia</taxon>
        <taxon>Gnathifera</taxon>
        <taxon>Rotifera</taxon>
        <taxon>Eurotatoria</taxon>
        <taxon>Bdelloidea</taxon>
        <taxon>Philodinida</taxon>
        <taxon>Philodinidae</taxon>
        <taxon>Rotaria</taxon>
    </lineage>
</organism>
<evidence type="ECO:0000313" key="2">
    <source>
        <dbReference type="EMBL" id="CAF2045134.1"/>
    </source>
</evidence>
<dbReference type="Proteomes" id="UP000663856">
    <property type="component" value="Unassembled WGS sequence"/>
</dbReference>
<dbReference type="GO" id="GO:0005829">
    <property type="term" value="C:cytosol"/>
    <property type="evidence" value="ECO:0007669"/>
    <property type="project" value="TreeGrafter"/>
</dbReference>
<dbReference type="AlphaFoldDB" id="A0A816P7Y6"/>
<keyword evidence="1" id="KW-0175">Coiled coil</keyword>
<feature type="coiled-coil region" evidence="1">
    <location>
        <begin position="321"/>
        <end position="348"/>
    </location>
</feature>
<comment type="caution">
    <text evidence="2">The sequence shown here is derived from an EMBL/GenBank/DDBJ whole genome shotgun (WGS) entry which is preliminary data.</text>
</comment>
<dbReference type="Pfam" id="PF13516">
    <property type="entry name" value="LRR_6"/>
    <property type="match status" value="4"/>
</dbReference>
<dbReference type="PROSITE" id="PS51450">
    <property type="entry name" value="LRR"/>
    <property type="match status" value="1"/>
</dbReference>
<dbReference type="PANTHER" id="PTHR24113">
    <property type="entry name" value="RAN GTPASE-ACTIVATING PROTEIN 1"/>
    <property type="match status" value="1"/>
</dbReference>
<dbReference type="GO" id="GO:0031267">
    <property type="term" value="F:small GTPase binding"/>
    <property type="evidence" value="ECO:0007669"/>
    <property type="project" value="TreeGrafter"/>
</dbReference>
<dbReference type="GO" id="GO:0005634">
    <property type="term" value="C:nucleus"/>
    <property type="evidence" value="ECO:0007669"/>
    <property type="project" value="TreeGrafter"/>
</dbReference>
<dbReference type="SUPFAM" id="SSF49599">
    <property type="entry name" value="TRAF domain-like"/>
    <property type="match status" value="1"/>
</dbReference>
<dbReference type="SMART" id="SM00368">
    <property type="entry name" value="LRR_RI"/>
    <property type="match status" value="5"/>
</dbReference>
<dbReference type="SUPFAM" id="SSF57850">
    <property type="entry name" value="RING/U-box"/>
    <property type="match status" value="1"/>
</dbReference>
<dbReference type="GO" id="GO:0006913">
    <property type="term" value="P:nucleocytoplasmic transport"/>
    <property type="evidence" value="ECO:0007669"/>
    <property type="project" value="TreeGrafter"/>
</dbReference>
<dbReference type="Gene3D" id="3.30.40.10">
    <property type="entry name" value="Zinc/RING finger domain, C3HC4 (zinc finger)"/>
    <property type="match status" value="1"/>
</dbReference>
<dbReference type="GO" id="GO:0048471">
    <property type="term" value="C:perinuclear region of cytoplasm"/>
    <property type="evidence" value="ECO:0007669"/>
    <property type="project" value="TreeGrafter"/>
</dbReference>
<dbReference type="InterPro" id="IPR027038">
    <property type="entry name" value="RanGap"/>
</dbReference>
<dbReference type="SUPFAM" id="SSF52047">
    <property type="entry name" value="RNI-like"/>
    <property type="match status" value="1"/>
</dbReference>
<dbReference type="InterPro" id="IPR032675">
    <property type="entry name" value="LRR_dom_sf"/>
</dbReference>
<accession>A0A816P7Y6</accession>
<protein>
    <submittedName>
        <fullName evidence="2">Uncharacterized protein</fullName>
    </submittedName>
</protein>
<dbReference type="InterPro" id="IPR001611">
    <property type="entry name" value="Leu-rich_rpt"/>
</dbReference>
<gene>
    <name evidence="2" type="ORF">WKI299_LOCUS9051</name>
</gene>
<feature type="coiled-coil region" evidence="1">
    <location>
        <begin position="155"/>
        <end position="276"/>
    </location>
</feature>
<reference evidence="2" key="1">
    <citation type="submission" date="2021-02" db="EMBL/GenBank/DDBJ databases">
        <authorList>
            <person name="Nowell W R."/>
        </authorList>
    </citation>
    <scope>NUCLEOTIDE SEQUENCE</scope>
</reference>
<dbReference type="PANTHER" id="PTHR24113:SF15">
    <property type="entry name" value="NACHT DOMAIN-CONTAINING PROTEIN"/>
    <property type="match status" value="1"/>
</dbReference>
<proteinExistence type="predicted"/>
<dbReference type="EMBL" id="CAJNRF010002971">
    <property type="protein sequence ID" value="CAF2045134.1"/>
    <property type="molecule type" value="Genomic_DNA"/>
</dbReference>
<evidence type="ECO:0000256" key="1">
    <source>
        <dbReference type="SAM" id="Coils"/>
    </source>
</evidence>
<dbReference type="InterPro" id="IPR013083">
    <property type="entry name" value="Znf_RING/FYVE/PHD"/>
</dbReference>
<evidence type="ECO:0000313" key="3">
    <source>
        <dbReference type="Proteomes" id="UP000663856"/>
    </source>
</evidence>
<dbReference type="Gene3D" id="3.80.10.10">
    <property type="entry name" value="Ribonuclease Inhibitor"/>
    <property type="match status" value="2"/>
</dbReference>
<sequence length="593" mass="68439">MSEFNFEYMNEASINALLKCRLCSKPFLDPIITRDGDRFCRKCITQKASADHPTGYNRQSSFIEDLVPMKEKILLDMLDNLPVKCIQCQKINTRAVHLQQHLQNECPKRIVLCIASDLKCPWSAPYDEFDSHVQKCTFHLLRPILMESLQFQKQFEQYKQSYDQQQQEIEQLREKVKSYENHMEKLQKTYTVILGSLSQQARRCSGFEKDMQQMREQFNEYNNQQIELRQELQLIKEQTNQASIPSDVIPNESRQLNQLQQAIDDVSSKFQQLDVKIQLKSIDDVTNQLHQLDVKCQQRSDQSQNEIQKLKAEFNQRMTPLNEYQLEIRKLQEEGRSQKNEITTLKQNVNQHDAQILLMAKKKSDTPDTLMHQDGRIEELMELMESIDFYSEVDLSSKKIGDQDMNVLCKKVIVDKKCGKLRLERNEISGEGAKILADRLYNNTSLVELNLSNNQISDIGTHDLAQALSIDNQTLEWLDLDSNNITDEGAGYLADMLKTNTTIQMLSLGSNAIGDRGVRQLTSTITPDNKTLQCLNLASNKLITDACINDLIEMIQRTQSIRVVWLNNCSLSKNAIVKLRQAVDEKENFALEA</sequence>
<name>A0A816P7Y6_9BILA</name>
<dbReference type="GO" id="GO:0005096">
    <property type="term" value="F:GTPase activator activity"/>
    <property type="evidence" value="ECO:0007669"/>
    <property type="project" value="InterPro"/>
</dbReference>